<keyword evidence="17" id="KW-1185">Reference proteome</keyword>
<feature type="disulfide bond" evidence="12">
    <location>
        <begin position="178"/>
        <end position="188"/>
    </location>
</feature>
<dbReference type="Pfam" id="PF21700">
    <property type="entry name" value="EGF_DL_JAG"/>
    <property type="match status" value="1"/>
</dbReference>
<dbReference type="Pfam" id="PF02019">
    <property type="entry name" value="WIF"/>
    <property type="match status" value="1"/>
</dbReference>
<dbReference type="Pfam" id="PF12661">
    <property type="entry name" value="hEGF"/>
    <property type="match status" value="3"/>
</dbReference>
<dbReference type="PROSITE" id="PS50026">
    <property type="entry name" value="EGF_3"/>
    <property type="match status" value="3"/>
</dbReference>
<comment type="function">
    <text evidence="1">Binds to WNT proteins and inhibits their activities. May be involved in mesoderm segmentation.</text>
</comment>
<evidence type="ECO:0000313" key="17">
    <source>
        <dbReference type="Proteomes" id="UP001318040"/>
    </source>
</evidence>
<dbReference type="GO" id="GO:0009986">
    <property type="term" value="C:cell surface"/>
    <property type="evidence" value="ECO:0007669"/>
    <property type="project" value="TreeGrafter"/>
</dbReference>
<dbReference type="GO" id="GO:0005576">
    <property type="term" value="C:extracellular region"/>
    <property type="evidence" value="ECO:0007669"/>
    <property type="project" value="UniProtKB-SubCell"/>
</dbReference>
<dbReference type="InterPro" id="IPR013309">
    <property type="entry name" value="Wnt-inh"/>
</dbReference>
<evidence type="ECO:0000256" key="14">
    <source>
        <dbReference type="SAM" id="SignalP"/>
    </source>
</evidence>
<feature type="disulfide bond" evidence="12">
    <location>
        <begin position="242"/>
        <end position="252"/>
    </location>
</feature>
<feature type="chain" id="PRO_5042562069" description="Wnt inhibitory factor 1" evidence="14">
    <location>
        <begin position="24"/>
        <end position="374"/>
    </location>
</feature>
<feature type="domain" description="EGF-like" evidence="15">
    <location>
        <begin position="271"/>
        <end position="302"/>
    </location>
</feature>
<evidence type="ECO:0000256" key="10">
    <source>
        <dbReference type="ARBA" id="ARBA00023157"/>
    </source>
</evidence>
<feature type="domain" description="EGF-like" evidence="15">
    <location>
        <begin position="174"/>
        <end position="206"/>
    </location>
</feature>
<feature type="region of interest" description="Disordered" evidence="13">
    <location>
        <begin position="344"/>
        <end position="374"/>
    </location>
</feature>
<dbReference type="PANTHER" id="PTHR14949:SF32">
    <property type="entry name" value="WNT INHIBITORY FACTOR 1"/>
    <property type="match status" value="1"/>
</dbReference>
<sequence length="374" mass="40175">MDPLWAMVALTVVVVCGAPGIHAGPMMSQDPLALWIDATQARDLIGLEENIYIVSDGKMAPFTHDFKRAQQRMPAIPSTIPSINFTWQAARESEYFYEFQLMRSLDEDIMGHPVVNIPALGTIPNEPSVVQVSFPCLASQEGVAAFKAIVQIINQDGDIVLSTPENAIFFKVCKKAGCKEGCMNGGVCTDRDTCDCPDGFFGASCEKALCAPRCMNGGLCISPGLCLCPPGFSGVYCENANCSNSCLNGGTCYHHGKCVCPPGFDGSHCEHSKCSPPCQNRGKCVGTNRCKCSKGYDGDHCARPVCWSGCAPHGSCVAPRACRCEEGWHGQLCDKRASTGTYKFGGRKKALPPPPPPAKVLPEDDTPSDSNYIW</sequence>
<name>A0AAJ7T2Y5_PETMA</name>
<feature type="disulfide bond" evidence="12">
    <location>
        <begin position="260"/>
        <end position="269"/>
    </location>
</feature>
<dbReference type="FunFam" id="2.10.25.10:FF:000020">
    <property type="entry name" value="Latent-transforming growth factor beta-binding protein 1"/>
    <property type="match status" value="1"/>
</dbReference>
<feature type="domain" description="WIF" evidence="16">
    <location>
        <begin position="34"/>
        <end position="173"/>
    </location>
</feature>
<evidence type="ECO:0000313" key="18">
    <source>
        <dbReference type="RefSeq" id="XP_032810250.1"/>
    </source>
</evidence>
<dbReference type="PROSITE" id="PS00022">
    <property type="entry name" value="EGF_1"/>
    <property type="match status" value="3"/>
</dbReference>
<dbReference type="KEGG" id="pmrn:116942435"/>
<dbReference type="InterPro" id="IPR013111">
    <property type="entry name" value="EGF_extracell"/>
</dbReference>
<dbReference type="CTD" id="11197"/>
<evidence type="ECO:0000256" key="6">
    <source>
        <dbReference type="ARBA" id="ARBA00022536"/>
    </source>
</evidence>
<feature type="signal peptide" evidence="14">
    <location>
        <begin position="1"/>
        <end position="23"/>
    </location>
</feature>
<feature type="disulfide bond" evidence="12">
    <location>
        <begin position="196"/>
        <end position="205"/>
    </location>
</feature>
<evidence type="ECO:0000259" key="16">
    <source>
        <dbReference type="PROSITE" id="PS50814"/>
    </source>
</evidence>
<dbReference type="InterPro" id="IPR000742">
    <property type="entry name" value="EGF"/>
</dbReference>
<dbReference type="InterPro" id="IPR038677">
    <property type="entry name" value="WIF_sf"/>
</dbReference>
<dbReference type="SUPFAM" id="SSF57196">
    <property type="entry name" value="EGF/Laminin"/>
    <property type="match status" value="1"/>
</dbReference>
<dbReference type="SMART" id="SM00469">
    <property type="entry name" value="WIF"/>
    <property type="match status" value="1"/>
</dbReference>
<keyword evidence="11" id="KW-0325">Glycoprotein</keyword>
<keyword evidence="5" id="KW-0964">Secreted</keyword>
<dbReference type="CDD" id="cd00054">
    <property type="entry name" value="EGF_CA"/>
    <property type="match status" value="1"/>
</dbReference>
<dbReference type="PANTHER" id="PTHR14949">
    <property type="entry name" value="EGF-LIKE-DOMAIN, MULTIPLE 7, 8"/>
    <property type="match status" value="1"/>
</dbReference>
<proteinExistence type="predicted"/>
<evidence type="ECO:0000256" key="5">
    <source>
        <dbReference type="ARBA" id="ARBA00022525"/>
    </source>
</evidence>
<organism evidence="17 18">
    <name type="scientific">Petromyzon marinus</name>
    <name type="common">Sea lamprey</name>
    <dbReference type="NCBI Taxonomy" id="7757"/>
    <lineage>
        <taxon>Eukaryota</taxon>
        <taxon>Metazoa</taxon>
        <taxon>Chordata</taxon>
        <taxon>Craniata</taxon>
        <taxon>Vertebrata</taxon>
        <taxon>Cyclostomata</taxon>
        <taxon>Hyperoartia</taxon>
        <taxon>Petromyzontiformes</taxon>
        <taxon>Petromyzontidae</taxon>
        <taxon>Petromyzon</taxon>
    </lineage>
</organism>
<keyword evidence="10 12" id="KW-1015">Disulfide bond</keyword>
<dbReference type="Gene3D" id="2.10.25.10">
    <property type="entry name" value="Laminin"/>
    <property type="match status" value="4"/>
</dbReference>
<comment type="subcellular location">
    <subcellularLocation>
        <location evidence="2">Secreted</location>
    </subcellularLocation>
</comment>
<evidence type="ECO:0000256" key="7">
    <source>
        <dbReference type="ARBA" id="ARBA00022687"/>
    </source>
</evidence>
<accession>A0AAJ7T2Y5</accession>
<dbReference type="Gene3D" id="2.60.40.2170">
    <property type="entry name" value="Wnt, WIF domain"/>
    <property type="match status" value="1"/>
</dbReference>
<evidence type="ECO:0000259" key="15">
    <source>
        <dbReference type="PROSITE" id="PS50026"/>
    </source>
</evidence>
<feature type="disulfide bond" evidence="12">
    <location>
        <begin position="292"/>
        <end position="301"/>
    </location>
</feature>
<dbReference type="Proteomes" id="UP001318040">
    <property type="component" value="Chromosome 14"/>
</dbReference>
<dbReference type="Pfam" id="PF07974">
    <property type="entry name" value="EGF_2"/>
    <property type="match status" value="1"/>
</dbReference>
<evidence type="ECO:0000256" key="11">
    <source>
        <dbReference type="ARBA" id="ARBA00023180"/>
    </source>
</evidence>
<evidence type="ECO:0000256" key="8">
    <source>
        <dbReference type="ARBA" id="ARBA00022729"/>
    </source>
</evidence>
<protein>
    <recommendedName>
        <fullName evidence="3">Wnt inhibitory factor 1</fullName>
    </recommendedName>
</protein>
<feature type="domain" description="EGF-like" evidence="15">
    <location>
        <begin position="238"/>
        <end position="270"/>
    </location>
</feature>
<keyword evidence="7" id="KW-0879">Wnt signaling pathway</keyword>
<keyword evidence="9" id="KW-0677">Repeat</keyword>
<evidence type="ECO:0000256" key="2">
    <source>
        <dbReference type="ARBA" id="ARBA00004613"/>
    </source>
</evidence>
<feature type="disulfide bond" evidence="12">
    <location>
        <begin position="274"/>
        <end position="284"/>
    </location>
</feature>
<evidence type="ECO:0000256" key="4">
    <source>
        <dbReference type="ARBA" id="ARBA00022473"/>
    </source>
</evidence>
<dbReference type="InterPro" id="IPR050969">
    <property type="entry name" value="Dev_Signal_Modulators"/>
</dbReference>
<dbReference type="InterPro" id="IPR013032">
    <property type="entry name" value="EGF-like_CS"/>
</dbReference>
<gene>
    <name evidence="18" type="primary">WIF1</name>
</gene>
<evidence type="ECO:0000256" key="3">
    <source>
        <dbReference type="ARBA" id="ARBA00013854"/>
    </source>
</evidence>
<dbReference type="SMART" id="SM00181">
    <property type="entry name" value="EGF"/>
    <property type="match status" value="5"/>
</dbReference>
<dbReference type="PRINTS" id="PR01901">
    <property type="entry name" value="WIFPROTEIN"/>
</dbReference>
<dbReference type="GO" id="GO:0005102">
    <property type="term" value="F:signaling receptor binding"/>
    <property type="evidence" value="ECO:0007669"/>
    <property type="project" value="TreeGrafter"/>
</dbReference>
<evidence type="ECO:0000256" key="9">
    <source>
        <dbReference type="ARBA" id="ARBA00022737"/>
    </source>
</evidence>
<dbReference type="PROSITE" id="PS50814">
    <property type="entry name" value="WIF"/>
    <property type="match status" value="1"/>
</dbReference>
<dbReference type="RefSeq" id="XP_032810250.1">
    <property type="nucleotide sequence ID" value="XM_032954359.1"/>
</dbReference>
<comment type="caution">
    <text evidence="12">Lacks conserved residue(s) required for the propagation of feature annotation.</text>
</comment>
<evidence type="ECO:0000256" key="12">
    <source>
        <dbReference type="PROSITE-ProRule" id="PRU00076"/>
    </source>
</evidence>
<keyword evidence="6 12" id="KW-0245">EGF-like domain</keyword>
<evidence type="ECO:0000256" key="1">
    <source>
        <dbReference type="ARBA" id="ARBA00003309"/>
    </source>
</evidence>
<keyword evidence="4" id="KW-0217">Developmental protein</keyword>
<dbReference type="GO" id="GO:0016055">
    <property type="term" value="P:Wnt signaling pathway"/>
    <property type="evidence" value="ECO:0007669"/>
    <property type="project" value="UniProtKB-KW"/>
</dbReference>
<evidence type="ECO:0000256" key="13">
    <source>
        <dbReference type="SAM" id="MobiDB-lite"/>
    </source>
</evidence>
<dbReference type="InterPro" id="IPR003306">
    <property type="entry name" value="WIF"/>
</dbReference>
<keyword evidence="8 14" id="KW-0732">Signal</keyword>
<dbReference type="AlphaFoldDB" id="A0AAJ7T2Y5"/>
<reference evidence="18" key="1">
    <citation type="submission" date="2025-08" db="UniProtKB">
        <authorList>
            <consortium name="RefSeq"/>
        </authorList>
    </citation>
    <scope>IDENTIFICATION</scope>
    <source>
        <tissue evidence="18">Sperm</tissue>
    </source>
</reference>
<dbReference type="PROSITE" id="PS01186">
    <property type="entry name" value="EGF_2"/>
    <property type="match status" value="3"/>
</dbReference>